<organism evidence="2 3">
    <name type="scientific">Gordonia terrae</name>
    <dbReference type="NCBI Taxonomy" id="2055"/>
    <lineage>
        <taxon>Bacteria</taxon>
        <taxon>Bacillati</taxon>
        <taxon>Actinomycetota</taxon>
        <taxon>Actinomycetes</taxon>
        <taxon>Mycobacteriales</taxon>
        <taxon>Gordoniaceae</taxon>
        <taxon>Gordonia</taxon>
    </lineage>
</organism>
<name>A0AAD0KA82_9ACTN</name>
<proteinExistence type="predicted"/>
<evidence type="ECO:0000313" key="3">
    <source>
        <dbReference type="Proteomes" id="UP000247118"/>
    </source>
</evidence>
<accession>A0AAD0KA82</accession>
<evidence type="ECO:0000256" key="1">
    <source>
        <dbReference type="SAM" id="MobiDB-lite"/>
    </source>
</evidence>
<reference evidence="2 3" key="1">
    <citation type="submission" date="2018-05" db="EMBL/GenBank/DDBJ databases">
        <title>Complete genome sequence of Gordonia terrae NRRL B-16283.</title>
        <authorList>
            <person name="Garlena R.A."/>
            <person name="Russell D.A."/>
            <person name="Hatfull G.F."/>
        </authorList>
    </citation>
    <scope>NUCLEOTIDE SEQUENCE [LARGE SCALE GENOMIC DNA]</scope>
    <source>
        <strain evidence="2 3">NRRL B-16283</strain>
    </source>
</reference>
<evidence type="ECO:0000313" key="2">
    <source>
        <dbReference type="EMBL" id="AWO84585.1"/>
    </source>
</evidence>
<dbReference type="EMBL" id="CP029604">
    <property type="protein sequence ID" value="AWO84585.1"/>
    <property type="molecule type" value="Genomic_DNA"/>
</dbReference>
<gene>
    <name evidence="2" type="ORF">DLJ61_14710</name>
</gene>
<protein>
    <submittedName>
        <fullName evidence="2">Uncharacterized protein</fullName>
    </submittedName>
</protein>
<dbReference type="AlphaFoldDB" id="A0AAD0KA82"/>
<dbReference type="Proteomes" id="UP000247118">
    <property type="component" value="Chromosome"/>
</dbReference>
<sequence>MMWPSPGGARSFRRTRSRELRRTAGSGVRNLCVVGDETCRCGHDRAAHEHYRAGTDCALCGAGDCPRFRRKSRVRRLLGALPGARGSGRPSA</sequence>
<feature type="region of interest" description="Disordered" evidence="1">
    <location>
        <begin position="1"/>
        <end position="21"/>
    </location>
</feature>